<protein>
    <submittedName>
        <fullName evidence="4">Acyltransferase</fullName>
    </submittedName>
</protein>
<dbReference type="InterPro" id="IPR002656">
    <property type="entry name" value="Acyl_transf_3_dom"/>
</dbReference>
<name>A0ABP9SFE1_9ACTN</name>
<dbReference type="Pfam" id="PF01757">
    <property type="entry name" value="Acyl_transf_3"/>
    <property type="match status" value="1"/>
</dbReference>
<reference evidence="5" key="1">
    <citation type="journal article" date="2019" name="Int. J. Syst. Evol. Microbiol.">
        <title>The Global Catalogue of Microorganisms (GCM) 10K type strain sequencing project: providing services to taxonomists for standard genome sequencing and annotation.</title>
        <authorList>
            <consortium name="The Broad Institute Genomics Platform"/>
            <consortium name="The Broad Institute Genome Sequencing Center for Infectious Disease"/>
            <person name="Wu L."/>
            <person name="Ma J."/>
        </authorList>
    </citation>
    <scope>NUCLEOTIDE SEQUENCE [LARGE SCALE GENOMIC DNA]</scope>
    <source>
        <strain evidence="5">JCM 18304</strain>
    </source>
</reference>
<dbReference type="RefSeq" id="WP_345634849.1">
    <property type="nucleotide sequence ID" value="NZ_BAABJQ010000020.1"/>
</dbReference>
<keyword evidence="2" id="KW-0812">Transmembrane</keyword>
<gene>
    <name evidence="4" type="ORF">GCM10023322_57630</name>
</gene>
<feature type="compositionally biased region" description="Low complexity" evidence="1">
    <location>
        <begin position="378"/>
        <end position="399"/>
    </location>
</feature>
<feature type="transmembrane region" description="Helical" evidence="2">
    <location>
        <begin position="168"/>
        <end position="189"/>
    </location>
</feature>
<feature type="region of interest" description="Disordered" evidence="1">
    <location>
        <begin position="361"/>
        <end position="406"/>
    </location>
</feature>
<feature type="transmembrane region" description="Helical" evidence="2">
    <location>
        <begin position="48"/>
        <end position="68"/>
    </location>
</feature>
<organism evidence="4 5">
    <name type="scientific">Rugosimonospora acidiphila</name>
    <dbReference type="NCBI Taxonomy" id="556531"/>
    <lineage>
        <taxon>Bacteria</taxon>
        <taxon>Bacillati</taxon>
        <taxon>Actinomycetota</taxon>
        <taxon>Actinomycetes</taxon>
        <taxon>Micromonosporales</taxon>
        <taxon>Micromonosporaceae</taxon>
        <taxon>Rugosimonospora</taxon>
    </lineage>
</organism>
<feature type="transmembrane region" description="Helical" evidence="2">
    <location>
        <begin position="228"/>
        <end position="246"/>
    </location>
</feature>
<evidence type="ECO:0000256" key="2">
    <source>
        <dbReference type="SAM" id="Phobius"/>
    </source>
</evidence>
<sequence length="406" mass="44751">MDNQPAVATRDRSPSLTGLRAWAAGTVVVYHLSTEVGQLPVFSELFRFGRMGVTLFFVLSGFVLTYTYDGRRISKRTFYWRRFVRIWPLHILVLAGSAAVLIALGATLSAKHLAPSVVLLHAWLPNSRIVGDTVGASWSLSDEAFFYALFPFLLPFVAKRFRYWRQTIAILFGCYAAYFVIVSLTLHGYTQSWALDYLPVVRISQFIAGMAIGVAFKRGVKAPVSLRMALLLTIGWVAVTLVWARVPWDFPFQPYSGSQAFAFPVFALLIWALAERDRAGRSPWLVASPIAIRLGHWSYAWYLAHKVTFPVWTRIAGQPHTGRQIALAWVVIFVSSLILAGLLYQLWERPVERWLKPRLLGREGPPSGSGPTAGGSTGSHPTGGDSPDPSPLPAASAAGPPSPAQA</sequence>
<feature type="domain" description="Acyltransferase 3" evidence="3">
    <location>
        <begin position="15"/>
        <end position="344"/>
    </location>
</feature>
<keyword evidence="5" id="KW-1185">Reference proteome</keyword>
<keyword evidence="4" id="KW-0808">Transferase</keyword>
<evidence type="ECO:0000313" key="4">
    <source>
        <dbReference type="EMBL" id="GAA5194090.1"/>
    </source>
</evidence>
<keyword evidence="2" id="KW-1133">Transmembrane helix</keyword>
<keyword evidence="4" id="KW-0012">Acyltransferase</keyword>
<comment type="caution">
    <text evidence="4">The sequence shown here is derived from an EMBL/GenBank/DDBJ whole genome shotgun (WGS) entry which is preliminary data.</text>
</comment>
<feature type="transmembrane region" description="Helical" evidence="2">
    <location>
        <begin position="89"/>
        <end position="110"/>
    </location>
</feature>
<dbReference type="EMBL" id="BAABJQ010000020">
    <property type="protein sequence ID" value="GAA5194090.1"/>
    <property type="molecule type" value="Genomic_DNA"/>
</dbReference>
<feature type="transmembrane region" description="Helical" evidence="2">
    <location>
        <begin position="324"/>
        <end position="347"/>
    </location>
</feature>
<feature type="transmembrane region" description="Helical" evidence="2">
    <location>
        <begin position="195"/>
        <end position="216"/>
    </location>
</feature>
<feature type="transmembrane region" description="Helical" evidence="2">
    <location>
        <begin position="144"/>
        <end position="161"/>
    </location>
</feature>
<dbReference type="PANTHER" id="PTHR23028:SF53">
    <property type="entry name" value="ACYL_TRANSF_3 DOMAIN-CONTAINING PROTEIN"/>
    <property type="match status" value="1"/>
</dbReference>
<evidence type="ECO:0000256" key="1">
    <source>
        <dbReference type="SAM" id="MobiDB-lite"/>
    </source>
</evidence>
<proteinExistence type="predicted"/>
<feature type="transmembrane region" description="Helical" evidence="2">
    <location>
        <begin position="252"/>
        <end position="272"/>
    </location>
</feature>
<keyword evidence="2" id="KW-0472">Membrane</keyword>
<evidence type="ECO:0000259" key="3">
    <source>
        <dbReference type="Pfam" id="PF01757"/>
    </source>
</evidence>
<dbReference type="PANTHER" id="PTHR23028">
    <property type="entry name" value="ACETYLTRANSFERASE"/>
    <property type="match status" value="1"/>
</dbReference>
<accession>A0ABP9SFE1</accession>
<evidence type="ECO:0000313" key="5">
    <source>
        <dbReference type="Proteomes" id="UP001501570"/>
    </source>
</evidence>
<dbReference type="InterPro" id="IPR050879">
    <property type="entry name" value="Acyltransferase_3"/>
</dbReference>
<dbReference type="Proteomes" id="UP001501570">
    <property type="component" value="Unassembled WGS sequence"/>
</dbReference>
<dbReference type="GO" id="GO:0016746">
    <property type="term" value="F:acyltransferase activity"/>
    <property type="evidence" value="ECO:0007669"/>
    <property type="project" value="UniProtKB-KW"/>
</dbReference>